<feature type="region of interest" description="Disordered" evidence="1">
    <location>
        <begin position="1107"/>
        <end position="1136"/>
    </location>
</feature>
<name>A0AAI9U229_9PEZI</name>
<dbReference type="AlphaFoldDB" id="A0AAI9U229"/>
<feature type="compositionally biased region" description="Polar residues" evidence="1">
    <location>
        <begin position="82"/>
        <end position="95"/>
    </location>
</feature>
<dbReference type="PANTHER" id="PTHR38166">
    <property type="entry name" value="C2H2-TYPE DOMAIN-CONTAINING PROTEIN-RELATED"/>
    <property type="match status" value="1"/>
</dbReference>
<protein>
    <recommendedName>
        <fullName evidence="4">C2H2-type domain-containing protein</fullName>
    </recommendedName>
</protein>
<organism evidence="2 3">
    <name type="scientific">Colletotrichum melonis</name>
    <dbReference type="NCBI Taxonomy" id="1209925"/>
    <lineage>
        <taxon>Eukaryota</taxon>
        <taxon>Fungi</taxon>
        <taxon>Dikarya</taxon>
        <taxon>Ascomycota</taxon>
        <taxon>Pezizomycotina</taxon>
        <taxon>Sordariomycetes</taxon>
        <taxon>Hypocreomycetidae</taxon>
        <taxon>Glomerellales</taxon>
        <taxon>Glomerellaceae</taxon>
        <taxon>Colletotrichum</taxon>
        <taxon>Colletotrichum acutatum species complex</taxon>
    </lineage>
</organism>
<dbReference type="PANTHER" id="PTHR38166:SF1">
    <property type="entry name" value="C2H2-TYPE DOMAIN-CONTAINING PROTEIN"/>
    <property type="match status" value="1"/>
</dbReference>
<evidence type="ECO:0000313" key="3">
    <source>
        <dbReference type="Proteomes" id="UP001239795"/>
    </source>
</evidence>
<feature type="region of interest" description="Disordered" evidence="1">
    <location>
        <begin position="743"/>
        <end position="802"/>
    </location>
</feature>
<feature type="region of interest" description="Disordered" evidence="1">
    <location>
        <begin position="986"/>
        <end position="1015"/>
    </location>
</feature>
<feature type="compositionally biased region" description="Polar residues" evidence="1">
    <location>
        <begin position="998"/>
        <end position="1007"/>
    </location>
</feature>
<evidence type="ECO:0000313" key="2">
    <source>
        <dbReference type="EMBL" id="KAK1449109.1"/>
    </source>
</evidence>
<evidence type="ECO:0008006" key="4">
    <source>
        <dbReference type="Google" id="ProtNLM"/>
    </source>
</evidence>
<accession>A0AAI9U229</accession>
<feature type="non-terminal residue" evidence="2">
    <location>
        <position position="1"/>
    </location>
</feature>
<comment type="caution">
    <text evidence="2">The sequence shown here is derived from an EMBL/GenBank/DDBJ whole genome shotgun (WGS) entry which is preliminary data.</text>
</comment>
<sequence>TDAIIQDISTLQNAGSPDEELNPEDPLVINLVNMAPRNPDLRKMLQQVALREVKYQYLQRTIDKVPEDSEFRERVGQQGDSIINDVQSPDSSIPFSDTGADSDAGSLTSRLTWINGPYIDNHSWFPAKDMRTTDSDNTLKVGELGESYSQLLPPPAKQEAPFTDSGYASGINVENLSRMELTGADTSGNERDDSNARTAYSGDSTVAIDQAQQYIFELSNTIHSNLGGNVDADNWRLLSERVSSLIKDFAIKIGLESSAQVNRDIMHFIHKRSRDIATRLDSMILSVEASAEDADEIVEARRDNMLLSDKMALWISKATGTETSVNDDELFVGVTDVEATIDAPALFEYNKTVTESDSFEWLIESLRRELTLKRDFDESEGCNRCEMIRRKVIESLPTGKISKNRPPTTHSVAFRVPGWAPFRSFEWYTFGRDWSVTSAVVVTYCSGDAQASTIVDYMRQTWPSTWLTIFNLLQTVSRNPDGIVYADILYDKTQISVSSEHDILTMSLDGPAHTIAECGEQLAWLRASWANPPPQHGMSNAVQQIPFIMKMAALHGRLRFDIGVQNSIPDEFALLEQSRWTDLLGNDEIFVVPGYPILRRPNSFNGIEVSPRHLMESLGPVSKSSFTAGLVLDGLRRRFLLVKHVQDVYLWHETQSAERPFCHCSTPGNQDKGACSGRTIDLEEILRGRHIIGQCQGLSLDEDSSEELEPLADDDPIRAVVETVVFRLLAGFRYVAGGGVPSCGNGQDHGTVSSSSTSGIAASSRSVGKGRKRKQVQDDNSDSEGDATDPRPSKRSKKTPQHIKLLACPFGKMSPSKYSACSRFQLKRIRDVKQHLKRKHTPDDYCNRCLSIFGDEESLTQHMSQPEGFDCQLAPEGRTLDGINHRQSRDLSRKANAELSEEQQWFAIWDIVFPQKPRPESAYLDSVFAMQVCLFREHCARHAEPLLAQNLRAAGLLDERMAATDQGQLLRRVISESLDSVCDSFSTTTSSDSGVGRSHNSTRNETPAASLVDSGIGIGSHFQPRTASFATASNPQQNTRPGPTDVLPNFQTLGSEEGAVLGLQSFASLHQAESLGQSSTAEFPIDHDLPSVEHWPDELDMFDFNLSTEPPPLERSSWTSPQTELIPHEGSVQNAM</sequence>
<evidence type="ECO:0000256" key="1">
    <source>
        <dbReference type="SAM" id="MobiDB-lite"/>
    </source>
</evidence>
<feature type="compositionally biased region" description="Low complexity" evidence="1">
    <location>
        <begin position="750"/>
        <end position="767"/>
    </location>
</feature>
<dbReference type="Proteomes" id="UP001239795">
    <property type="component" value="Unassembled WGS sequence"/>
</dbReference>
<proteinExistence type="predicted"/>
<reference evidence="2 3" key="1">
    <citation type="submission" date="2016-10" db="EMBL/GenBank/DDBJ databases">
        <title>The genome sequence of Colletotrichum fioriniae PJ7.</title>
        <authorList>
            <person name="Baroncelli R."/>
        </authorList>
    </citation>
    <scope>NUCLEOTIDE SEQUENCE [LARGE SCALE GENOMIC DNA]</scope>
    <source>
        <strain evidence="2">Col 31</strain>
    </source>
</reference>
<keyword evidence="3" id="KW-1185">Reference proteome</keyword>
<gene>
    <name evidence="2" type="ORF">CMEL01_08424</name>
</gene>
<dbReference type="EMBL" id="MLGG01000068">
    <property type="protein sequence ID" value="KAK1449109.1"/>
    <property type="molecule type" value="Genomic_DNA"/>
</dbReference>
<feature type="region of interest" description="Disordered" evidence="1">
    <location>
        <begin position="82"/>
        <end position="101"/>
    </location>
</feature>